<reference evidence="2" key="1">
    <citation type="journal article" date="2022" name="bioRxiv">
        <title>Sequencing and chromosome-scale assembly of the giantPleurodeles waltlgenome.</title>
        <authorList>
            <person name="Brown T."/>
            <person name="Elewa A."/>
            <person name="Iarovenko S."/>
            <person name="Subramanian E."/>
            <person name="Araus A.J."/>
            <person name="Petzold A."/>
            <person name="Susuki M."/>
            <person name="Suzuki K.-i.T."/>
            <person name="Hayashi T."/>
            <person name="Toyoda A."/>
            <person name="Oliveira C."/>
            <person name="Osipova E."/>
            <person name="Leigh N.D."/>
            <person name="Simon A."/>
            <person name="Yun M.H."/>
        </authorList>
    </citation>
    <scope>NUCLEOTIDE SEQUENCE</scope>
    <source>
        <strain evidence="2">20211129_DDA</strain>
        <tissue evidence="2">Liver</tissue>
    </source>
</reference>
<dbReference type="AlphaFoldDB" id="A0AAV7VBL4"/>
<feature type="region of interest" description="Disordered" evidence="1">
    <location>
        <begin position="1"/>
        <end position="49"/>
    </location>
</feature>
<evidence type="ECO:0000313" key="2">
    <source>
        <dbReference type="EMBL" id="KAJ1198100.1"/>
    </source>
</evidence>
<keyword evidence="3" id="KW-1185">Reference proteome</keyword>
<name>A0AAV7VBL4_PLEWA</name>
<evidence type="ECO:0000313" key="3">
    <source>
        <dbReference type="Proteomes" id="UP001066276"/>
    </source>
</evidence>
<sequence length="67" mass="6983">MDFGMLICGDANEDNESEDSGGPLCKDGPADPCNDDWTSRTRSAGGAQRKLLPRLGKSVAPLGACTL</sequence>
<proteinExistence type="predicted"/>
<dbReference type="Proteomes" id="UP001066276">
    <property type="component" value="Chromosome 2_1"/>
</dbReference>
<organism evidence="2 3">
    <name type="scientific">Pleurodeles waltl</name>
    <name type="common">Iberian ribbed newt</name>
    <dbReference type="NCBI Taxonomy" id="8319"/>
    <lineage>
        <taxon>Eukaryota</taxon>
        <taxon>Metazoa</taxon>
        <taxon>Chordata</taxon>
        <taxon>Craniata</taxon>
        <taxon>Vertebrata</taxon>
        <taxon>Euteleostomi</taxon>
        <taxon>Amphibia</taxon>
        <taxon>Batrachia</taxon>
        <taxon>Caudata</taxon>
        <taxon>Salamandroidea</taxon>
        <taxon>Salamandridae</taxon>
        <taxon>Pleurodelinae</taxon>
        <taxon>Pleurodeles</taxon>
    </lineage>
</organism>
<protein>
    <submittedName>
        <fullName evidence="2">Uncharacterized protein</fullName>
    </submittedName>
</protein>
<evidence type="ECO:0000256" key="1">
    <source>
        <dbReference type="SAM" id="MobiDB-lite"/>
    </source>
</evidence>
<accession>A0AAV7VBL4</accession>
<dbReference type="EMBL" id="JANPWB010000003">
    <property type="protein sequence ID" value="KAJ1198100.1"/>
    <property type="molecule type" value="Genomic_DNA"/>
</dbReference>
<comment type="caution">
    <text evidence="2">The sequence shown here is derived from an EMBL/GenBank/DDBJ whole genome shotgun (WGS) entry which is preliminary data.</text>
</comment>
<gene>
    <name evidence="2" type="ORF">NDU88_001944</name>
</gene>